<dbReference type="Proteomes" id="UP001430953">
    <property type="component" value="Unassembled WGS sequence"/>
</dbReference>
<accession>A0AAW2FDQ1</accession>
<gene>
    <name evidence="2" type="ORF">PUN28_011987</name>
</gene>
<evidence type="ECO:0000256" key="1">
    <source>
        <dbReference type="SAM" id="MobiDB-lite"/>
    </source>
</evidence>
<dbReference type="AlphaFoldDB" id="A0AAW2FDQ1"/>
<organism evidence="2 3">
    <name type="scientific">Cardiocondyla obscurior</name>
    <dbReference type="NCBI Taxonomy" id="286306"/>
    <lineage>
        <taxon>Eukaryota</taxon>
        <taxon>Metazoa</taxon>
        <taxon>Ecdysozoa</taxon>
        <taxon>Arthropoda</taxon>
        <taxon>Hexapoda</taxon>
        <taxon>Insecta</taxon>
        <taxon>Pterygota</taxon>
        <taxon>Neoptera</taxon>
        <taxon>Endopterygota</taxon>
        <taxon>Hymenoptera</taxon>
        <taxon>Apocrita</taxon>
        <taxon>Aculeata</taxon>
        <taxon>Formicoidea</taxon>
        <taxon>Formicidae</taxon>
        <taxon>Myrmicinae</taxon>
        <taxon>Cardiocondyla</taxon>
    </lineage>
</organism>
<sequence>MIGPRQRDAEARAYRRTERGFPEKNYNISCVHTADWNESPLRPDTLFDFRSGACHESTILLNVEDKDRDRVVTSILAIINGTQNDVTRHGGACHRETYEENSRGYVLASAFPSDRASGWRRAESWNRTVTRPGGDSAGDAEISMPGNGRSNASGIVKRPIEPISTTNWYFCRDKKTGDPLGVAVVFVIGAFAFGETRAPSDSVSLWWRRGASLVAVVRGEGDGWTGRACGTVEQDHLGTSRKNA</sequence>
<name>A0AAW2FDQ1_9HYME</name>
<protein>
    <submittedName>
        <fullName evidence="2">Uncharacterized protein</fullName>
    </submittedName>
</protein>
<proteinExistence type="predicted"/>
<feature type="region of interest" description="Disordered" evidence="1">
    <location>
        <begin position="127"/>
        <end position="154"/>
    </location>
</feature>
<evidence type="ECO:0000313" key="3">
    <source>
        <dbReference type="Proteomes" id="UP001430953"/>
    </source>
</evidence>
<keyword evidence="3" id="KW-1185">Reference proteome</keyword>
<evidence type="ECO:0000313" key="2">
    <source>
        <dbReference type="EMBL" id="KAL0112342.1"/>
    </source>
</evidence>
<comment type="caution">
    <text evidence="2">The sequence shown here is derived from an EMBL/GenBank/DDBJ whole genome shotgun (WGS) entry which is preliminary data.</text>
</comment>
<dbReference type="EMBL" id="JADYXP020000012">
    <property type="protein sequence ID" value="KAL0112342.1"/>
    <property type="molecule type" value="Genomic_DNA"/>
</dbReference>
<reference evidence="2 3" key="1">
    <citation type="submission" date="2023-03" db="EMBL/GenBank/DDBJ databases">
        <title>High recombination rates correlate with genetic variation in Cardiocondyla obscurior ants.</title>
        <authorList>
            <person name="Errbii M."/>
        </authorList>
    </citation>
    <scope>NUCLEOTIDE SEQUENCE [LARGE SCALE GENOMIC DNA]</scope>
    <source>
        <strain evidence="2">Alpha-2009</strain>
        <tissue evidence="2">Whole body</tissue>
    </source>
</reference>